<feature type="domain" description="Fucosyltransferase C-terminal" evidence="6">
    <location>
        <begin position="198"/>
        <end position="283"/>
    </location>
</feature>
<dbReference type="STRING" id="48709.A0A1D2M7B7"/>
<comment type="similarity">
    <text evidence="2 5">Belongs to the glycosyltransferase 10 family.</text>
</comment>
<evidence type="ECO:0000256" key="2">
    <source>
        <dbReference type="ARBA" id="ARBA00008919"/>
    </source>
</evidence>
<dbReference type="GO" id="GO:0032580">
    <property type="term" value="C:Golgi cisterna membrane"/>
    <property type="evidence" value="ECO:0007669"/>
    <property type="project" value="UniProtKB-SubCell"/>
</dbReference>
<dbReference type="PANTHER" id="PTHR11929">
    <property type="entry name" value="ALPHA- 1,3 -FUCOSYLTRANSFERASE"/>
    <property type="match status" value="1"/>
</dbReference>
<evidence type="ECO:0000313" key="8">
    <source>
        <dbReference type="Proteomes" id="UP000094527"/>
    </source>
</evidence>
<reference evidence="7 8" key="1">
    <citation type="journal article" date="2016" name="Genome Biol. Evol.">
        <title>Gene Family Evolution Reflects Adaptation to Soil Environmental Stressors in the Genome of the Collembolan Orchesella cincta.</title>
        <authorList>
            <person name="Faddeeva-Vakhrusheva A."/>
            <person name="Derks M.F."/>
            <person name="Anvar S.Y."/>
            <person name="Agamennone V."/>
            <person name="Suring W."/>
            <person name="Smit S."/>
            <person name="van Straalen N.M."/>
            <person name="Roelofs D."/>
        </authorList>
    </citation>
    <scope>NUCLEOTIDE SEQUENCE [LARGE SCALE GENOMIC DNA]</scope>
    <source>
        <tissue evidence="7">Mixed pool</tissue>
    </source>
</reference>
<name>A0A1D2M7B7_ORCCI</name>
<proteinExistence type="inferred from homology"/>
<gene>
    <name evidence="7" type="ORF">Ocin01_17860</name>
</gene>
<keyword evidence="5" id="KW-1133">Transmembrane helix</keyword>
<dbReference type="OrthoDB" id="427096at2759"/>
<feature type="transmembrane region" description="Helical" evidence="5">
    <location>
        <begin position="12"/>
        <end position="30"/>
    </location>
</feature>
<dbReference type="Pfam" id="PF00852">
    <property type="entry name" value="Glyco_transf_10"/>
    <property type="match status" value="1"/>
</dbReference>
<dbReference type="PANTHER" id="PTHR11929:SF145">
    <property type="entry name" value="ALPHA-(1,3)-FUCOSYLTRANSFERASE FUT-1"/>
    <property type="match status" value="1"/>
</dbReference>
<keyword evidence="8" id="KW-1185">Reference proteome</keyword>
<dbReference type="GO" id="GO:0046920">
    <property type="term" value="F:alpha-(1-&gt;3)-fucosyltransferase activity"/>
    <property type="evidence" value="ECO:0007669"/>
    <property type="project" value="TreeGrafter"/>
</dbReference>
<comment type="caution">
    <text evidence="5">Lacks conserved residue(s) required for the propagation of feature annotation.</text>
</comment>
<keyword evidence="5" id="KW-0472">Membrane</keyword>
<evidence type="ECO:0000256" key="3">
    <source>
        <dbReference type="ARBA" id="ARBA00022676"/>
    </source>
</evidence>
<evidence type="ECO:0000256" key="5">
    <source>
        <dbReference type="RuleBase" id="RU003832"/>
    </source>
</evidence>
<dbReference type="Gene3D" id="3.40.50.11660">
    <property type="entry name" value="Glycosyl transferase family 10, C-terminal domain"/>
    <property type="match status" value="1"/>
</dbReference>
<keyword evidence="5" id="KW-0812">Transmembrane</keyword>
<organism evidence="7 8">
    <name type="scientific">Orchesella cincta</name>
    <name type="common">Springtail</name>
    <name type="synonym">Podura cincta</name>
    <dbReference type="NCBI Taxonomy" id="48709"/>
    <lineage>
        <taxon>Eukaryota</taxon>
        <taxon>Metazoa</taxon>
        <taxon>Ecdysozoa</taxon>
        <taxon>Arthropoda</taxon>
        <taxon>Hexapoda</taxon>
        <taxon>Collembola</taxon>
        <taxon>Entomobryomorpha</taxon>
        <taxon>Entomobryoidea</taxon>
        <taxon>Orchesellidae</taxon>
        <taxon>Orchesellinae</taxon>
        <taxon>Orchesella</taxon>
    </lineage>
</organism>
<evidence type="ECO:0000256" key="1">
    <source>
        <dbReference type="ARBA" id="ARBA00004922"/>
    </source>
</evidence>
<dbReference type="Proteomes" id="UP000094527">
    <property type="component" value="Unassembled WGS sequence"/>
</dbReference>
<evidence type="ECO:0000256" key="4">
    <source>
        <dbReference type="ARBA" id="ARBA00022679"/>
    </source>
</evidence>
<dbReference type="InterPro" id="IPR055270">
    <property type="entry name" value="Glyco_tran_10_C"/>
</dbReference>
<dbReference type="UniPathway" id="UPA00378"/>
<comment type="caution">
    <text evidence="7">The sequence shown here is derived from an EMBL/GenBank/DDBJ whole genome shotgun (WGS) entry which is preliminary data.</text>
</comment>
<keyword evidence="5" id="KW-0333">Golgi apparatus</keyword>
<comment type="pathway">
    <text evidence="1">Protein modification; protein glycosylation.</text>
</comment>
<dbReference type="AlphaFoldDB" id="A0A1D2M7B7"/>
<dbReference type="InterPro" id="IPR038577">
    <property type="entry name" value="GT10-like_C_sf"/>
</dbReference>
<keyword evidence="4 5" id="KW-0808">Transferase</keyword>
<evidence type="ECO:0000313" key="7">
    <source>
        <dbReference type="EMBL" id="ODM88821.1"/>
    </source>
</evidence>
<accession>A0A1D2M7B7</accession>
<sequence>MFRRSKRLVKKRIFIFIAIIVVFTIIRIKYHESYLLKESMPTTSKVELSKSATKFQVPNETEAKNDMPLTLRFFVKIKTILLPDSFDWWGKTGWNNTHILQEEDCPGLQQKCVFSDNPDSDLIFDALIIVRDNAHEKAFSVSPHILKFHFILEPPIISSAKLTGRRDLLASFYRGSDVTTPYGKWVYFDPTVKFKTQGRDYITEKLFKRCHSIVLGAHPEDYKAICPENSYIHVEDFQNPEELANYMKQLADNHTAYNSYFRWKDTGQFINTNFFCRVCTMVHFADIVAPPKRTSAFNWNKHAAVSTRFCLPFRVWYWRSVSANDSQISIAALFVLILIIFCLVFGLACILLTTM</sequence>
<protein>
    <recommendedName>
        <fullName evidence="5">Fucosyltransferase</fullName>
        <ecNumber evidence="5">2.4.1.-</ecNumber>
    </recommendedName>
</protein>
<feature type="transmembrane region" description="Helical" evidence="5">
    <location>
        <begin position="330"/>
        <end position="352"/>
    </location>
</feature>
<dbReference type="SUPFAM" id="SSF53756">
    <property type="entry name" value="UDP-Glycosyltransferase/glycogen phosphorylase"/>
    <property type="match status" value="1"/>
</dbReference>
<evidence type="ECO:0000259" key="6">
    <source>
        <dbReference type="Pfam" id="PF00852"/>
    </source>
</evidence>
<dbReference type="EC" id="2.4.1.-" evidence="5"/>
<dbReference type="EMBL" id="LJIJ01003146">
    <property type="protein sequence ID" value="ODM88821.1"/>
    <property type="molecule type" value="Genomic_DNA"/>
</dbReference>
<dbReference type="InterPro" id="IPR001503">
    <property type="entry name" value="Glyco_trans_10"/>
</dbReference>
<comment type="subcellular location">
    <subcellularLocation>
        <location evidence="5">Golgi apparatus</location>
        <location evidence="5">Golgi stack membrane</location>
        <topology evidence="5">Single-pass type II membrane protein</topology>
    </subcellularLocation>
</comment>
<keyword evidence="3 5" id="KW-0328">Glycosyltransferase</keyword>